<dbReference type="Gene3D" id="3.20.20.30">
    <property type="entry name" value="Luciferase-like domain"/>
    <property type="match status" value="1"/>
</dbReference>
<dbReference type="PANTHER" id="PTHR43244:SF1">
    <property type="entry name" value="5,10-METHYLENETETRAHYDROMETHANOPTERIN REDUCTASE"/>
    <property type="match status" value="1"/>
</dbReference>
<accession>A0A831TGW0</accession>
<dbReference type="InterPro" id="IPR050564">
    <property type="entry name" value="F420-G6PD/mer"/>
</dbReference>
<feature type="domain" description="Luciferase-like" evidence="2">
    <location>
        <begin position="1"/>
        <end position="332"/>
    </location>
</feature>
<dbReference type="Pfam" id="PF00296">
    <property type="entry name" value="Bac_luciferase"/>
    <property type="match status" value="1"/>
</dbReference>
<evidence type="ECO:0000313" key="3">
    <source>
        <dbReference type="EMBL" id="HEG91849.1"/>
    </source>
</evidence>
<dbReference type="EMBL" id="DSIY01000247">
    <property type="protein sequence ID" value="HEG91849.1"/>
    <property type="molecule type" value="Genomic_DNA"/>
</dbReference>
<dbReference type="GO" id="GO:0016705">
    <property type="term" value="F:oxidoreductase activity, acting on paired donors, with incorporation or reduction of molecular oxygen"/>
    <property type="evidence" value="ECO:0007669"/>
    <property type="project" value="InterPro"/>
</dbReference>
<dbReference type="AlphaFoldDB" id="A0A831TGW0"/>
<evidence type="ECO:0000256" key="1">
    <source>
        <dbReference type="ARBA" id="ARBA00023002"/>
    </source>
</evidence>
<sequence length="355" mass="39105">MEFCLDLSHHPWARSADPQRAARETIRIIEVADQAGLHSAWLSEDPDGWDAFAVLGAAANRTERIRLGTGVTNPYLRHPVLLAMSAVTLDRLSGGRAFLGLGRGQPEWYRVSLGIETGQPLRALRETIALLRQWWQPPYRASSSGQFRVQDWRLAFGPVQPSIPIYLAALGPRALALATSQADGVLVADFASEPFLRRLVPELRRKVEMAGRDPDEFSIFVRTAITVTDDPEPILERRKSLMALLCTLPGMARQLEVPGFDVPALIARLREVMRTEEVLARGGGLSAARELGDLATARRLIPTELVAAVSYVGSAEEIRARLRRLAEIGVTHVFVAPPGDLDPHAYADLVARIRP</sequence>
<keyword evidence="1" id="KW-0560">Oxidoreductase</keyword>
<protein>
    <submittedName>
        <fullName evidence="3">LLM class flavin-dependent oxidoreductase</fullName>
    </submittedName>
</protein>
<proteinExistence type="predicted"/>
<name>A0A831TGW0_9BACT</name>
<dbReference type="SUPFAM" id="SSF51679">
    <property type="entry name" value="Bacterial luciferase-like"/>
    <property type="match status" value="1"/>
</dbReference>
<dbReference type="InterPro" id="IPR036661">
    <property type="entry name" value="Luciferase-like_sf"/>
</dbReference>
<dbReference type="InterPro" id="IPR011251">
    <property type="entry name" value="Luciferase-like_dom"/>
</dbReference>
<organism evidence="3">
    <name type="scientific">Thermorudis peleae</name>
    <dbReference type="NCBI Taxonomy" id="1382356"/>
    <lineage>
        <taxon>Bacteria</taxon>
        <taxon>Pseudomonadati</taxon>
        <taxon>Thermomicrobiota</taxon>
        <taxon>Thermomicrobia</taxon>
        <taxon>Thermomicrobia incertae sedis</taxon>
        <taxon>Thermorudis</taxon>
    </lineage>
</organism>
<evidence type="ECO:0000259" key="2">
    <source>
        <dbReference type="Pfam" id="PF00296"/>
    </source>
</evidence>
<gene>
    <name evidence="3" type="ORF">ENP34_10485</name>
</gene>
<reference evidence="3" key="1">
    <citation type="journal article" date="2020" name="mSystems">
        <title>Genome- and Community-Level Interaction Insights into Carbon Utilization and Element Cycling Functions of Hydrothermarchaeota in Hydrothermal Sediment.</title>
        <authorList>
            <person name="Zhou Z."/>
            <person name="Liu Y."/>
            <person name="Xu W."/>
            <person name="Pan J."/>
            <person name="Luo Z.H."/>
            <person name="Li M."/>
        </authorList>
    </citation>
    <scope>NUCLEOTIDE SEQUENCE [LARGE SCALE GENOMIC DNA]</scope>
    <source>
        <strain evidence="3">SpSt-210</strain>
    </source>
</reference>
<dbReference type="PANTHER" id="PTHR43244">
    <property type="match status" value="1"/>
</dbReference>
<comment type="caution">
    <text evidence="3">The sequence shown here is derived from an EMBL/GenBank/DDBJ whole genome shotgun (WGS) entry which is preliminary data.</text>
</comment>